<dbReference type="InterPro" id="IPR041588">
    <property type="entry name" value="Integrase_H2C2"/>
</dbReference>
<comment type="caution">
    <text evidence="3">The sequence shown here is derived from an EMBL/GenBank/DDBJ whole genome shotgun (WGS) entry which is preliminary data.</text>
</comment>
<dbReference type="PROSITE" id="PS50994">
    <property type="entry name" value="INTEGRASE"/>
    <property type="match status" value="1"/>
</dbReference>
<proteinExistence type="predicted"/>
<reference evidence="3 4" key="1">
    <citation type="submission" date="2024-09" db="EMBL/GenBank/DDBJ databases">
        <title>Chromosome-scale assembly of Riccia fluitans.</title>
        <authorList>
            <person name="Paukszto L."/>
            <person name="Sawicki J."/>
            <person name="Karawczyk K."/>
            <person name="Piernik-Szablinska J."/>
            <person name="Szczecinska M."/>
            <person name="Mazdziarz M."/>
        </authorList>
    </citation>
    <scope>NUCLEOTIDE SEQUENCE [LARGE SCALE GENOMIC DNA]</scope>
    <source>
        <strain evidence="3">Rf_01</strain>
        <tissue evidence="3">Aerial parts of the thallus</tissue>
    </source>
</reference>
<feature type="compositionally biased region" description="Basic and acidic residues" evidence="1">
    <location>
        <begin position="509"/>
        <end position="521"/>
    </location>
</feature>
<gene>
    <name evidence="3" type="ORF">R1flu_005648</name>
</gene>
<sequence>MTARTAQRLGLTDLQPCKKFLRLADQSRKQLLGKLKDIETTMVEGQTEEGLDTLGTSERSYHGETPQEDLGELTSAESAYDSDHSSFDVYLSQWDDTGVDSSDMRSYYLESLIKPVARKGRLEDETTKKVQPADTHPLLPSRLIEAVGATPLAVRSEPFVQTEEESNPLRKGVLRRRVKAVPSRKEGKALTKDERSKSGRLTLIANPSIDCMSDLKGILPELGTHRIDGIEVDKEKVAIIVELMRPVVFEMMRRSMTTQFPSREEVDRCGTKVLNYGARGSTGIFGEEVSSLLTRCLEQKSTEPYIVRWRDFGIQTTAKKILAAGYWWPTVFRDVATYVKACDPCQRTGRPTASTRRPLVPILPLAPFEKWGIDFVGPVAPASRRQKRYVLVATDYFTRMVEAEATRRDDATTVAAFLFERIVCRYGMPLELVSDRGTHFVNDLIQEMAVQYGIKHRRTTLYNPKANGLTESPMGFGARPLQVYALLFVPWHGSRHADRDGSSDPPVQEEDRLKTQESMADREVNLLRLHEEREKELEKQFNSKAIGRSAMTGN</sequence>
<dbReference type="InterPro" id="IPR001584">
    <property type="entry name" value="Integrase_cat-core"/>
</dbReference>
<evidence type="ECO:0000259" key="2">
    <source>
        <dbReference type="PROSITE" id="PS50994"/>
    </source>
</evidence>
<dbReference type="Pfam" id="PF17921">
    <property type="entry name" value="Integrase_H2C2"/>
    <property type="match status" value="1"/>
</dbReference>
<evidence type="ECO:0000313" key="4">
    <source>
        <dbReference type="Proteomes" id="UP001605036"/>
    </source>
</evidence>
<dbReference type="InterPro" id="IPR050951">
    <property type="entry name" value="Retrovirus_Pol_polyprotein"/>
</dbReference>
<feature type="region of interest" description="Disordered" evidence="1">
    <location>
        <begin position="496"/>
        <end position="521"/>
    </location>
</feature>
<name>A0ABD1YUP8_9MARC</name>
<keyword evidence="4" id="KW-1185">Reference proteome</keyword>
<dbReference type="EMBL" id="JBHFFA010000003">
    <property type="protein sequence ID" value="KAL2634169.1"/>
    <property type="molecule type" value="Genomic_DNA"/>
</dbReference>
<feature type="domain" description="Integrase catalytic" evidence="2">
    <location>
        <begin position="363"/>
        <end position="471"/>
    </location>
</feature>
<dbReference type="PANTHER" id="PTHR37984">
    <property type="entry name" value="PROTEIN CBG26694"/>
    <property type="match status" value="1"/>
</dbReference>
<dbReference type="SUPFAM" id="SSF53098">
    <property type="entry name" value="Ribonuclease H-like"/>
    <property type="match status" value="1"/>
</dbReference>
<accession>A0ABD1YUP8</accession>
<evidence type="ECO:0000313" key="3">
    <source>
        <dbReference type="EMBL" id="KAL2634169.1"/>
    </source>
</evidence>
<evidence type="ECO:0000256" key="1">
    <source>
        <dbReference type="SAM" id="MobiDB-lite"/>
    </source>
</evidence>
<dbReference type="Proteomes" id="UP001605036">
    <property type="component" value="Unassembled WGS sequence"/>
</dbReference>
<dbReference type="AlphaFoldDB" id="A0ABD1YUP8"/>
<protein>
    <recommendedName>
        <fullName evidence="2">Integrase catalytic domain-containing protein</fullName>
    </recommendedName>
</protein>
<dbReference type="Gene3D" id="1.10.340.70">
    <property type="match status" value="1"/>
</dbReference>
<dbReference type="PANTHER" id="PTHR37984:SF5">
    <property type="entry name" value="PROTEIN NYNRIN-LIKE"/>
    <property type="match status" value="1"/>
</dbReference>
<dbReference type="InterPro" id="IPR012337">
    <property type="entry name" value="RNaseH-like_sf"/>
</dbReference>
<dbReference type="Pfam" id="PF00665">
    <property type="entry name" value="rve"/>
    <property type="match status" value="1"/>
</dbReference>
<feature type="region of interest" description="Disordered" evidence="1">
    <location>
        <begin position="44"/>
        <end position="68"/>
    </location>
</feature>
<dbReference type="Gene3D" id="3.30.420.10">
    <property type="entry name" value="Ribonuclease H-like superfamily/Ribonuclease H"/>
    <property type="match status" value="1"/>
</dbReference>
<dbReference type="InterPro" id="IPR036397">
    <property type="entry name" value="RNaseH_sf"/>
</dbReference>
<organism evidence="3 4">
    <name type="scientific">Riccia fluitans</name>
    <dbReference type="NCBI Taxonomy" id="41844"/>
    <lineage>
        <taxon>Eukaryota</taxon>
        <taxon>Viridiplantae</taxon>
        <taxon>Streptophyta</taxon>
        <taxon>Embryophyta</taxon>
        <taxon>Marchantiophyta</taxon>
        <taxon>Marchantiopsida</taxon>
        <taxon>Marchantiidae</taxon>
        <taxon>Marchantiales</taxon>
        <taxon>Ricciaceae</taxon>
        <taxon>Riccia</taxon>
    </lineage>
</organism>